<name>A0AAE8MWL0_9PEZI</name>
<organism evidence="2 3">
    <name type="scientific">Cephalotrichum gorgonifer</name>
    <dbReference type="NCBI Taxonomy" id="2041049"/>
    <lineage>
        <taxon>Eukaryota</taxon>
        <taxon>Fungi</taxon>
        <taxon>Dikarya</taxon>
        <taxon>Ascomycota</taxon>
        <taxon>Pezizomycotina</taxon>
        <taxon>Sordariomycetes</taxon>
        <taxon>Hypocreomycetidae</taxon>
        <taxon>Microascales</taxon>
        <taxon>Microascaceae</taxon>
        <taxon>Cephalotrichum</taxon>
    </lineage>
</organism>
<dbReference type="EMBL" id="ONZQ02000005">
    <property type="protein sequence ID" value="SPO01882.1"/>
    <property type="molecule type" value="Genomic_DNA"/>
</dbReference>
<evidence type="ECO:0000313" key="3">
    <source>
        <dbReference type="Proteomes" id="UP001187682"/>
    </source>
</evidence>
<protein>
    <submittedName>
        <fullName evidence="2">Uncharacterized protein</fullName>
    </submittedName>
</protein>
<evidence type="ECO:0000313" key="2">
    <source>
        <dbReference type="EMBL" id="SPO01882.1"/>
    </source>
</evidence>
<accession>A0AAE8MWL0</accession>
<comment type="caution">
    <text evidence="2">The sequence shown here is derived from an EMBL/GenBank/DDBJ whole genome shotgun (WGS) entry which is preliminary data.</text>
</comment>
<keyword evidence="3" id="KW-1185">Reference proteome</keyword>
<dbReference type="Proteomes" id="UP001187682">
    <property type="component" value="Unassembled WGS sequence"/>
</dbReference>
<feature type="transmembrane region" description="Helical" evidence="1">
    <location>
        <begin position="277"/>
        <end position="297"/>
    </location>
</feature>
<sequence>MVDQMWVWVLDKADSILSFFPSGDLQYHGEGDTVFADLYGSVLRHSKECHDAYDFASLLVKKSIKVPFEQKNKKFADLLGIYQWATGNKSAQQAEEFENFHQGQLGIYSHASSSDNARELSLIQEVADIQDELNMLDAVLEKQSEVVHLLPSVLQNFKAKPSALPQFSEQGSLVDINNLQSHGPTRIAFAPMSNGEVHVELRQQYDGHIGFGSQQGAAELISGIGGKAGAFIEDARDELRRVTSGLPLSFFTSYFGQNVSEITGDNQNPTSAELWKIGGPITVTVVFCALLVAYYISNPTSRFWIWRKKRNDKFKV</sequence>
<reference evidence="2" key="1">
    <citation type="submission" date="2018-03" db="EMBL/GenBank/DDBJ databases">
        <authorList>
            <person name="Guldener U."/>
        </authorList>
    </citation>
    <scope>NUCLEOTIDE SEQUENCE</scope>
</reference>
<proteinExistence type="predicted"/>
<keyword evidence="1" id="KW-1133">Transmembrane helix</keyword>
<evidence type="ECO:0000256" key="1">
    <source>
        <dbReference type="SAM" id="Phobius"/>
    </source>
</evidence>
<dbReference type="AlphaFoldDB" id="A0AAE8MWL0"/>
<gene>
    <name evidence="2" type="ORF">DNG_04555</name>
</gene>
<keyword evidence="1" id="KW-0472">Membrane</keyword>
<keyword evidence="1" id="KW-0812">Transmembrane</keyword>